<dbReference type="GO" id="GO:0090575">
    <property type="term" value="C:RNA polymerase II transcription regulator complex"/>
    <property type="evidence" value="ECO:0007669"/>
    <property type="project" value="TreeGrafter"/>
</dbReference>
<dbReference type="PROSITE" id="PS00036">
    <property type="entry name" value="BZIP_BASIC"/>
    <property type="match status" value="1"/>
</dbReference>
<dbReference type="SUPFAM" id="SSF57959">
    <property type="entry name" value="Leucine zipper domain"/>
    <property type="match status" value="1"/>
</dbReference>
<dbReference type="GeneID" id="11469990"/>
<dbReference type="HOGENOM" id="CLU_582692_0_0_1"/>
<feature type="compositionally biased region" description="Basic and acidic residues" evidence="6">
    <location>
        <begin position="351"/>
        <end position="362"/>
    </location>
</feature>
<keyword evidence="2" id="KW-0805">Transcription regulation</keyword>
<evidence type="ECO:0000313" key="9">
    <source>
        <dbReference type="Proteomes" id="UP000006790"/>
    </source>
</evidence>
<dbReference type="EMBL" id="CP002504">
    <property type="protein sequence ID" value="AET41627.1"/>
    <property type="molecule type" value="Genomic_DNA"/>
</dbReference>
<dbReference type="SMART" id="SM00338">
    <property type="entry name" value="BRLZ"/>
    <property type="match status" value="1"/>
</dbReference>
<evidence type="ECO:0000256" key="6">
    <source>
        <dbReference type="SAM" id="MobiDB-lite"/>
    </source>
</evidence>
<dbReference type="OMA" id="CICHNES"/>
<dbReference type="STRING" id="931890.G8JXQ3"/>
<keyword evidence="5" id="KW-0175">Coiled coil</keyword>
<keyword evidence="9" id="KW-1185">Reference proteome</keyword>
<dbReference type="PANTHER" id="PTHR40621:SF7">
    <property type="entry name" value="BZIP DOMAIN-CONTAINING PROTEIN"/>
    <property type="match status" value="1"/>
</dbReference>
<name>G8JXQ3_ERECY</name>
<dbReference type="InterPro" id="IPR046347">
    <property type="entry name" value="bZIP_sf"/>
</dbReference>
<evidence type="ECO:0000256" key="1">
    <source>
        <dbReference type="ARBA" id="ARBA00004123"/>
    </source>
</evidence>
<dbReference type="InterPro" id="IPR050936">
    <property type="entry name" value="AP-1-like"/>
</dbReference>
<dbReference type="RefSeq" id="XP_003648444.1">
    <property type="nucleotide sequence ID" value="XM_003648396.1"/>
</dbReference>
<dbReference type="AlphaFoldDB" id="G8JXQ3"/>
<dbReference type="Pfam" id="PF10297">
    <property type="entry name" value="Hap4_Hap_bind"/>
    <property type="match status" value="1"/>
</dbReference>
<comment type="subcellular location">
    <subcellularLocation>
        <location evidence="1">Nucleus</location>
    </subcellularLocation>
</comment>
<evidence type="ECO:0000256" key="2">
    <source>
        <dbReference type="ARBA" id="ARBA00023015"/>
    </source>
</evidence>
<keyword evidence="3" id="KW-0804">Transcription</keyword>
<dbReference type="InParanoid" id="G8JXQ3"/>
<dbReference type="Gene3D" id="1.20.5.170">
    <property type="match status" value="1"/>
</dbReference>
<dbReference type="InterPro" id="IPR004827">
    <property type="entry name" value="bZIP"/>
</dbReference>
<sequence>MKILPKQQGVRYPELKPKTRPRDGGLGSREGRGDGTNGITVSMKWTLPPKMKPGRKPGNTAVEEPREEEEKKNRSLDLVTGLGDEVDTGARRKRQNREAQRAYRERKANRILELERLMVDWEFKCERLKDELGYRKAKNAELEKKYEETVGKLENENKMLRMRIDRLQRDMEEVQQQGYIVLNEYMLYPVDEKVMMNSVNNVSPVFEDRMLQETIEQFKPMKAVPLKRRMFKRPSSPALLGLPVFKKPKAQATLEFPQLGSTLASSLRPSSLTIGNEEALGANSMEGMADFSVGCGFCSDGSMCVCREVGTLSTVQLQSNPLCSKESGPCSSCPKNQSQCLQDSNSPSLSLERDSPTTKSEEKFVPGSCEQCQKDPSSKKFCKAVCKVSRTRTAYSSSGGAHSSNIESGDVYGDGFIPIGDAYKRIKQHMTEVPSSSKLMLDKLCVRGRCVELKSVDEVIRQMDRNLYR</sequence>
<gene>
    <name evidence="8" type="ordered locus">Ecym_8354</name>
</gene>
<evidence type="ECO:0000256" key="5">
    <source>
        <dbReference type="SAM" id="Coils"/>
    </source>
</evidence>
<organism evidence="8 9">
    <name type="scientific">Eremothecium cymbalariae (strain CBS 270.75 / DBVPG 7215 / KCTC 17166 / NRRL Y-17582)</name>
    <name type="common">Yeast</name>
    <dbReference type="NCBI Taxonomy" id="931890"/>
    <lineage>
        <taxon>Eukaryota</taxon>
        <taxon>Fungi</taxon>
        <taxon>Dikarya</taxon>
        <taxon>Ascomycota</taxon>
        <taxon>Saccharomycotina</taxon>
        <taxon>Saccharomycetes</taxon>
        <taxon>Saccharomycetales</taxon>
        <taxon>Saccharomycetaceae</taxon>
        <taxon>Eremothecium</taxon>
    </lineage>
</organism>
<dbReference type="InterPro" id="IPR018287">
    <property type="entry name" value="Hap4_TF_heteromerisation"/>
</dbReference>
<evidence type="ECO:0000256" key="3">
    <source>
        <dbReference type="ARBA" id="ARBA00023163"/>
    </source>
</evidence>
<proteinExistence type="predicted"/>
<feature type="compositionally biased region" description="Basic and acidic residues" evidence="6">
    <location>
        <begin position="13"/>
        <end position="33"/>
    </location>
</feature>
<feature type="region of interest" description="Disordered" evidence="6">
    <location>
        <begin position="1"/>
        <end position="101"/>
    </location>
</feature>
<dbReference type="eggNOG" id="ENOG502QUE5">
    <property type="taxonomic scope" value="Eukaryota"/>
</dbReference>
<feature type="region of interest" description="Disordered" evidence="6">
    <location>
        <begin position="337"/>
        <end position="362"/>
    </location>
</feature>
<feature type="compositionally biased region" description="Polar residues" evidence="6">
    <location>
        <begin position="337"/>
        <end position="349"/>
    </location>
</feature>
<evidence type="ECO:0000256" key="4">
    <source>
        <dbReference type="ARBA" id="ARBA00023242"/>
    </source>
</evidence>
<protein>
    <recommendedName>
        <fullName evidence="7">BZIP domain-containing protein</fullName>
    </recommendedName>
</protein>
<dbReference type="OrthoDB" id="2285533at2759"/>
<dbReference type="KEGG" id="erc:Ecym_8354"/>
<dbReference type="PANTHER" id="PTHR40621">
    <property type="entry name" value="TRANSCRIPTION FACTOR KAPC-RELATED"/>
    <property type="match status" value="1"/>
</dbReference>
<accession>G8JXQ3</accession>
<dbReference type="GO" id="GO:0001228">
    <property type="term" value="F:DNA-binding transcription activator activity, RNA polymerase II-specific"/>
    <property type="evidence" value="ECO:0007669"/>
    <property type="project" value="TreeGrafter"/>
</dbReference>
<evidence type="ECO:0000259" key="7">
    <source>
        <dbReference type="PROSITE" id="PS00036"/>
    </source>
</evidence>
<reference evidence="9" key="1">
    <citation type="journal article" date="2012" name="G3 (Bethesda)">
        <title>Pichia sorbitophila, an interspecies yeast hybrid reveals early steps of genome resolution following polyploidization.</title>
        <authorList>
            <person name="Leh Louis V."/>
            <person name="Despons L."/>
            <person name="Friedrich A."/>
            <person name="Martin T."/>
            <person name="Durrens P."/>
            <person name="Casaregola S."/>
            <person name="Neuveglise C."/>
            <person name="Fairhead C."/>
            <person name="Marck C."/>
            <person name="Cruz J.A."/>
            <person name="Straub M.L."/>
            <person name="Kugler V."/>
            <person name="Sacerdot C."/>
            <person name="Uzunov Z."/>
            <person name="Thierry A."/>
            <person name="Weiss S."/>
            <person name="Bleykasten C."/>
            <person name="De Montigny J."/>
            <person name="Jacques N."/>
            <person name="Jung P."/>
            <person name="Lemaire M."/>
            <person name="Mallet S."/>
            <person name="Morel G."/>
            <person name="Richard G.F."/>
            <person name="Sarkar A."/>
            <person name="Savel G."/>
            <person name="Schacherer J."/>
            <person name="Seret M.L."/>
            <person name="Talla E."/>
            <person name="Samson G."/>
            <person name="Jubin C."/>
            <person name="Poulain J."/>
            <person name="Vacherie B."/>
            <person name="Barbe V."/>
            <person name="Pelletier E."/>
            <person name="Sherman D.J."/>
            <person name="Westhof E."/>
            <person name="Weissenbach J."/>
            <person name="Baret P.V."/>
            <person name="Wincker P."/>
            <person name="Gaillardin C."/>
            <person name="Dujon B."/>
            <person name="Souciet J.L."/>
        </authorList>
    </citation>
    <scope>NUCLEOTIDE SEQUENCE [LARGE SCALE GENOMIC DNA]</scope>
    <source>
        <strain evidence="9">CBS 270.75 / DBVPG 7215 / KCTC 17166 / NRRL Y-17582</strain>
    </source>
</reference>
<evidence type="ECO:0000313" key="8">
    <source>
        <dbReference type="EMBL" id="AET41627.1"/>
    </source>
</evidence>
<feature type="coiled-coil region" evidence="5">
    <location>
        <begin position="111"/>
        <end position="177"/>
    </location>
</feature>
<keyword evidence="4" id="KW-0539">Nucleus</keyword>
<dbReference type="Proteomes" id="UP000006790">
    <property type="component" value="Chromosome 8"/>
</dbReference>
<dbReference type="CDD" id="cd14688">
    <property type="entry name" value="bZIP_YAP"/>
    <property type="match status" value="1"/>
</dbReference>
<dbReference type="GO" id="GO:0000976">
    <property type="term" value="F:transcription cis-regulatory region binding"/>
    <property type="evidence" value="ECO:0007669"/>
    <property type="project" value="InterPro"/>
</dbReference>
<feature type="domain" description="BZIP" evidence="7">
    <location>
        <begin position="91"/>
        <end position="106"/>
    </location>
</feature>